<proteinExistence type="predicted"/>
<keyword evidence="3" id="KW-1185">Reference proteome</keyword>
<name>A0AA47N571_MERPO</name>
<reference evidence="2" key="1">
    <citation type="journal article" date="2023" name="Front. Mar. Sci.">
        <title>A new Merluccius polli reference genome to investigate the effects of global change in West African waters.</title>
        <authorList>
            <person name="Mateo J.L."/>
            <person name="Blanco-Fernandez C."/>
            <person name="Garcia-Vazquez E."/>
            <person name="Machado-Schiaffino G."/>
        </authorList>
    </citation>
    <scope>NUCLEOTIDE SEQUENCE</scope>
    <source>
        <strain evidence="2">C29</strain>
        <tissue evidence="2">Fin</tissue>
    </source>
</reference>
<evidence type="ECO:0000256" key="1">
    <source>
        <dbReference type="SAM" id="MobiDB-lite"/>
    </source>
</evidence>
<evidence type="ECO:0000313" key="2">
    <source>
        <dbReference type="EMBL" id="KAK0152562.1"/>
    </source>
</evidence>
<protein>
    <submittedName>
        <fullName evidence="2">Uncharacterized protein</fullName>
    </submittedName>
</protein>
<evidence type="ECO:0000313" key="3">
    <source>
        <dbReference type="Proteomes" id="UP001174136"/>
    </source>
</evidence>
<comment type="caution">
    <text evidence="2">The sequence shown here is derived from an EMBL/GenBank/DDBJ whole genome shotgun (WGS) entry which is preliminary data.</text>
</comment>
<feature type="region of interest" description="Disordered" evidence="1">
    <location>
        <begin position="48"/>
        <end position="120"/>
    </location>
</feature>
<dbReference type="Proteomes" id="UP001174136">
    <property type="component" value="Unassembled WGS sequence"/>
</dbReference>
<gene>
    <name evidence="2" type="ORF">N1851_005917</name>
</gene>
<sequence length="186" mass="19858">MACSVPAAERDGGAPDTHLSTLEKLQYQLTTQELQYAQREQGVVMVTGLLSESDSGRQGGQNGAANPWDQGPNDTARRERSRSMNRPPTFLGQSQGAVCGDPGSREPPSSPSGPLLSSVGTEGSLKEVWQMLDRGLSPSLLTEEMLLERCAFLCVIHTAVAQRVAHSVSGSSERPLSGEHFPNQIG</sequence>
<accession>A0AA47N571</accession>
<dbReference type="EMBL" id="JAOPHQ010000950">
    <property type="protein sequence ID" value="KAK0152562.1"/>
    <property type="molecule type" value="Genomic_DNA"/>
</dbReference>
<dbReference type="AlphaFoldDB" id="A0AA47N571"/>
<organism evidence="2 3">
    <name type="scientific">Merluccius polli</name>
    <name type="common">Benguela hake</name>
    <name type="synonym">Merluccius cadenati</name>
    <dbReference type="NCBI Taxonomy" id="89951"/>
    <lineage>
        <taxon>Eukaryota</taxon>
        <taxon>Metazoa</taxon>
        <taxon>Chordata</taxon>
        <taxon>Craniata</taxon>
        <taxon>Vertebrata</taxon>
        <taxon>Euteleostomi</taxon>
        <taxon>Actinopterygii</taxon>
        <taxon>Neopterygii</taxon>
        <taxon>Teleostei</taxon>
        <taxon>Neoteleostei</taxon>
        <taxon>Acanthomorphata</taxon>
        <taxon>Zeiogadaria</taxon>
        <taxon>Gadariae</taxon>
        <taxon>Gadiformes</taxon>
        <taxon>Gadoidei</taxon>
        <taxon>Merlucciidae</taxon>
        <taxon>Merluccius</taxon>
    </lineage>
</organism>